<dbReference type="HOGENOM" id="CLU_030130_1_2_6"/>
<dbReference type="PANTHER" id="PTHR23088">
    <property type="entry name" value="NITRILASE-RELATED"/>
    <property type="match status" value="1"/>
</dbReference>
<gene>
    <name evidence="4" type="ORF">Thi970DRAFT_03036</name>
</gene>
<dbReference type="SUPFAM" id="SSF56317">
    <property type="entry name" value="Carbon-nitrogen hydrolase"/>
    <property type="match status" value="1"/>
</dbReference>
<sequence>MRAAAIQMAAGPSVDSNLIEVERLIKEAAEMGANLVVLPENFAFMGKKDQDQLSIAESPGNGRLQTFLSSTADRLGIWLVGGTIPLQASVPDRVRSASLVFDASGQQVARYDKMHLFDVSLPGSEERYHESATLEPGDALAVVETPLGRMGVAVCYDLRFPELFRQMQDHGVQLLAIPSSFTALTGKAHWEVLVRARAIENLAYVIAAAQGGYHLNGRETHGHSMIVDPWGAILAQVPRGAGAICCPLDAGFQQSVRRSFPVLDHRRLKCSLSVDT</sequence>
<dbReference type="InterPro" id="IPR036526">
    <property type="entry name" value="C-N_Hydrolase_sf"/>
</dbReference>
<evidence type="ECO:0000256" key="1">
    <source>
        <dbReference type="ARBA" id="ARBA00010613"/>
    </source>
</evidence>
<dbReference type="AlphaFoldDB" id="H8Z2Y2"/>
<organism evidence="4 5">
    <name type="scientific">Thiorhodovibrio frisius</name>
    <dbReference type="NCBI Taxonomy" id="631362"/>
    <lineage>
        <taxon>Bacteria</taxon>
        <taxon>Pseudomonadati</taxon>
        <taxon>Pseudomonadota</taxon>
        <taxon>Gammaproteobacteria</taxon>
        <taxon>Chromatiales</taxon>
        <taxon>Chromatiaceae</taxon>
        <taxon>Thiorhodovibrio</taxon>
    </lineage>
</organism>
<dbReference type="Gene3D" id="3.60.110.10">
    <property type="entry name" value="Carbon-nitrogen hydrolase"/>
    <property type="match status" value="1"/>
</dbReference>
<proteinExistence type="inferred from homology"/>
<dbReference type="Proteomes" id="UP000002964">
    <property type="component" value="Unassembled WGS sequence"/>
</dbReference>
<accession>H8Z2Y2</accession>
<protein>
    <submittedName>
        <fullName evidence="4">Putative amidohydrolase</fullName>
    </submittedName>
</protein>
<dbReference type="PANTHER" id="PTHR23088:SF27">
    <property type="entry name" value="DEAMINATED GLUTATHIONE AMIDASE"/>
    <property type="match status" value="1"/>
</dbReference>
<dbReference type="GO" id="GO:0016811">
    <property type="term" value="F:hydrolase activity, acting on carbon-nitrogen (but not peptide) bonds, in linear amides"/>
    <property type="evidence" value="ECO:0007669"/>
    <property type="project" value="InterPro"/>
</dbReference>
<reference evidence="5" key="1">
    <citation type="submission" date="2011-06" db="EMBL/GenBank/DDBJ databases">
        <authorList>
            <consortium name="US DOE Joint Genome Institute (JGI-PGF)"/>
            <person name="Lucas S."/>
            <person name="Han J."/>
            <person name="Lapidus A."/>
            <person name="Cheng J.-F."/>
            <person name="Goodwin L."/>
            <person name="Pitluck S."/>
            <person name="Peters L."/>
            <person name="Land M.L."/>
            <person name="Hauser L."/>
            <person name="Vogl K."/>
            <person name="Liu Z."/>
            <person name="Overmann J."/>
            <person name="Frigaard N.-U."/>
            <person name="Bryant D.A."/>
            <person name="Woyke T.J."/>
        </authorList>
    </citation>
    <scope>NUCLEOTIDE SEQUENCE [LARGE SCALE GENOMIC DNA]</scope>
    <source>
        <strain evidence="5">970</strain>
    </source>
</reference>
<comment type="similarity">
    <text evidence="1">Belongs to the carbon-nitrogen hydrolase superfamily. NIT1/NIT2 family.</text>
</comment>
<dbReference type="InterPro" id="IPR003010">
    <property type="entry name" value="C-N_Hydrolase"/>
</dbReference>
<feature type="domain" description="CN hydrolase" evidence="3">
    <location>
        <begin position="1"/>
        <end position="250"/>
    </location>
</feature>
<dbReference type="STRING" id="631362.Thi970DRAFT_03036"/>
<dbReference type="PROSITE" id="PS50263">
    <property type="entry name" value="CN_HYDROLASE"/>
    <property type="match status" value="1"/>
</dbReference>
<reference evidence="4 5" key="2">
    <citation type="submission" date="2011-11" db="EMBL/GenBank/DDBJ databases">
        <authorList>
            <consortium name="US DOE Joint Genome Institute"/>
            <person name="Lucas S."/>
            <person name="Han J."/>
            <person name="Lapidus A."/>
            <person name="Cheng J.-F."/>
            <person name="Goodwin L."/>
            <person name="Pitluck S."/>
            <person name="Peters L."/>
            <person name="Ovchinnikova G."/>
            <person name="Zhang X."/>
            <person name="Detter J.C."/>
            <person name="Han C."/>
            <person name="Tapia R."/>
            <person name="Land M."/>
            <person name="Hauser L."/>
            <person name="Kyrpides N."/>
            <person name="Ivanova N."/>
            <person name="Pagani I."/>
            <person name="Vogl K."/>
            <person name="Liu Z."/>
            <person name="Overmann J."/>
            <person name="Frigaard N.-U."/>
            <person name="Bryant D."/>
            <person name="Woyke T."/>
        </authorList>
    </citation>
    <scope>NUCLEOTIDE SEQUENCE [LARGE SCALE GENOMIC DNA]</scope>
    <source>
        <strain evidence="4 5">970</strain>
    </source>
</reference>
<keyword evidence="5" id="KW-1185">Reference proteome</keyword>
<dbReference type="PROSITE" id="PS01227">
    <property type="entry name" value="UPF0012"/>
    <property type="match status" value="1"/>
</dbReference>
<evidence type="ECO:0000313" key="4">
    <source>
        <dbReference type="EMBL" id="EIC22754.1"/>
    </source>
</evidence>
<name>H8Z2Y2_9GAMM</name>
<dbReference type="eggNOG" id="COG0388">
    <property type="taxonomic scope" value="Bacteria"/>
</dbReference>
<dbReference type="Pfam" id="PF00795">
    <property type="entry name" value="CN_hydrolase"/>
    <property type="match status" value="1"/>
</dbReference>
<evidence type="ECO:0000313" key="5">
    <source>
        <dbReference type="Proteomes" id="UP000002964"/>
    </source>
</evidence>
<dbReference type="InterPro" id="IPR001110">
    <property type="entry name" value="UPF0012_CS"/>
</dbReference>
<evidence type="ECO:0000256" key="2">
    <source>
        <dbReference type="ARBA" id="ARBA00022801"/>
    </source>
</evidence>
<dbReference type="EMBL" id="JH603169">
    <property type="protein sequence ID" value="EIC22754.1"/>
    <property type="molecule type" value="Genomic_DNA"/>
</dbReference>
<dbReference type="InterPro" id="IPR045254">
    <property type="entry name" value="Nit1/2_C-N_Hydrolase"/>
</dbReference>
<dbReference type="CDD" id="cd07572">
    <property type="entry name" value="nit"/>
    <property type="match status" value="1"/>
</dbReference>
<evidence type="ECO:0000259" key="3">
    <source>
        <dbReference type="PROSITE" id="PS50263"/>
    </source>
</evidence>
<keyword evidence="2 4" id="KW-0378">Hydrolase</keyword>